<proteinExistence type="predicted"/>
<accession>A0AAU9EKC5</accession>
<gene>
    <name evidence="3" type="ORF">FAK_15070</name>
</gene>
<feature type="signal peptide" evidence="1">
    <location>
        <begin position="1"/>
        <end position="23"/>
    </location>
</feature>
<evidence type="ECO:0000313" key="3">
    <source>
        <dbReference type="EMBL" id="BEQ14441.1"/>
    </source>
</evidence>
<dbReference type="RefSeq" id="WP_338606147.1">
    <property type="nucleotide sequence ID" value="NZ_AP028679.1"/>
</dbReference>
<dbReference type="CDD" id="cd06779">
    <property type="entry name" value="cpPDZ_Deg_HtrA-like"/>
    <property type="match status" value="1"/>
</dbReference>
<dbReference type="Gene3D" id="2.30.42.10">
    <property type="match status" value="1"/>
</dbReference>
<evidence type="ECO:0000259" key="2">
    <source>
        <dbReference type="PROSITE" id="PS50106"/>
    </source>
</evidence>
<dbReference type="Proteomes" id="UP001366166">
    <property type="component" value="Chromosome"/>
</dbReference>
<organism evidence="3 4">
    <name type="scientific">Desulfoferula mesophila</name>
    <dbReference type="NCBI Taxonomy" id="3058419"/>
    <lineage>
        <taxon>Bacteria</taxon>
        <taxon>Pseudomonadati</taxon>
        <taxon>Thermodesulfobacteriota</taxon>
        <taxon>Desulfarculia</taxon>
        <taxon>Desulfarculales</taxon>
        <taxon>Desulfarculaceae</taxon>
        <taxon>Desulfoferula</taxon>
    </lineage>
</organism>
<dbReference type="InterPro" id="IPR041489">
    <property type="entry name" value="PDZ_6"/>
</dbReference>
<dbReference type="Pfam" id="PF17820">
    <property type="entry name" value="PDZ_6"/>
    <property type="match status" value="1"/>
</dbReference>
<name>A0AAU9EKC5_9BACT</name>
<keyword evidence="4" id="KW-1185">Reference proteome</keyword>
<dbReference type="EMBL" id="AP028679">
    <property type="protein sequence ID" value="BEQ14441.1"/>
    <property type="molecule type" value="Genomic_DNA"/>
</dbReference>
<evidence type="ECO:0000256" key="1">
    <source>
        <dbReference type="SAM" id="SignalP"/>
    </source>
</evidence>
<dbReference type="AlphaFoldDB" id="A0AAU9EKC5"/>
<feature type="chain" id="PRO_5043594327" description="PDZ domain-containing protein" evidence="1">
    <location>
        <begin position="24"/>
        <end position="270"/>
    </location>
</feature>
<protein>
    <recommendedName>
        <fullName evidence="2">PDZ domain-containing protein</fullName>
    </recommendedName>
</protein>
<dbReference type="PROSITE" id="PS50106">
    <property type="entry name" value="PDZ"/>
    <property type="match status" value="1"/>
</dbReference>
<dbReference type="InterPro" id="IPR036034">
    <property type="entry name" value="PDZ_sf"/>
</dbReference>
<sequence length="270" mass="29124">MSHIRFKQLLPLLAILVCLPACANQLSPRYQSMPYMENARHVAQNPAFLRHQGPPKVYATTDLKINLFRLAQQGYLLVGYSLAPAECGNLDQAKQTAQEIGAAIVLIQTRDAKLRGVLDAYPSPPLARTEAKQFEVFAQALDGQSFAKIGGKLSPGAPGGADCVAVFLAKLKTSKIGMLVDAVPSDTKARLGKNYGRLVFVVIKGSPAEQAGISAGDVLLEVNGQKIANNRDLAEALGSCKKRTFTFRIWRGGTTRTVLVENVKLSAPHE</sequence>
<feature type="domain" description="PDZ" evidence="2">
    <location>
        <begin position="165"/>
        <end position="229"/>
    </location>
</feature>
<dbReference type="SUPFAM" id="SSF50156">
    <property type="entry name" value="PDZ domain-like"/>
    <property type="match status" value="1"/>
</dbReference>
<dbReference type="InterPro" id="IPR001478">
    <property type="entry name" value="PDZ"/>
</dbReference>
<dbReference type="KEGG" id="dmp:FAK_15070"/>
<keyword evidence="1" id="KW-0732">Signal</keyword>
<reference evidence="4" key="1">
    <citation type="journal article" date="2023" name="Arch. Microbiol.">
        <title>Desulfoferula mesophilus gen. nov. sp. nov., a mesophilic sulfate-reducing bacterium isolated from a brackish lake sediment.</title>
        <authorList>
            <person name="Watanabe T."/>
            <person name="Yabe T."/>
            <person name="Tsuji J.M."/>
            <person name="Fukui M."/>
        </authorList>
    </citation>
    <scope>NUCLEOTIDE SEQUENCE [LARGE SCALE GENOMIC DNA]</scope>
    <source>
        <strain evidence="4">12FAK</strain>
    </source>
</reference>
<dbReference type="SMART" id="SM00228">
    <property type="entry name" value="PDZ"/>
    <property type="match status" value="1"/>
</dbReference>
<evidence type="ECO:0000313" key="4">
    <source>
        <dbReference type="Proteomes" id="UP001366166"/>
    </source>
</evidence>